<dbReference type="SMART" id="SM00225">
    <property type="entry name" value="BTB"/>
    <property type="match status" value="1"/>
</dbReference>
<dbReference type="InterPro" id="IPR011333">
    <property type="entry name" value="SKP1/BTB/POZ_sf"/>
</dbReference>
<evidence type="ECO:0000313" key="2">
    <source>
        <dbReference type="EMBL" id="KAF2278773.1"/>
    </source>
</evidence>
<dbReference type="Gene3D" id="3.30.710.10">
    <property type="entry name" value="Potassium Channel Kv1.1, Chain A"/>
    <property type="match status" value="1"/>
</dbReference>
<dbReference type="AlphaFoldDB" id="A0A6A6JRM6"/>
<sequence>MGGVRDTDINPLFNNACFSDVTIRQTCHGASREYYGHKAVLASQSRWFYNAFFGNFKEATAKVVELHDDNPVHFEMLLKCIYSRQYQPKRSQDIVGTYIVADKYACDEIKKSLMLAAEKKIEKAGWEKLCLLVELFYGGCGDTANSEIGRFLASTMTNSQSDSGLSFQTIVDTFKELSKRFPNFATDLIVHGVKVWNVIDYEPWEDPEDPEEFRREAALLIFD</sequence>
<dbReference type="GeneID" id="54554634"/>
<reference evidence="2" key="1">
    <citation type="journal article" date="2020" name="Stud. Mycol.">
        <title>101 Dothideomycetes genomes: a test case for predicting lifestyles and emergence of pathogens.</title>
        <authorList>
            <person name="Haridas S."/>
            <person name="Albert R."/>
            <person name="Binder M."/>
            <person name="Bloem J."/>
            <person name="Labutti K."/>
            <person name="Salamov A."/>
            <person name="Andreopoulos B."/>
            <person name="Baker S."/>
            <person name="Barry K."/>
            <person name="Bills G."/>
            <person name="Bluhm B."/>
            <person name="Cannon C."/>
            <person name="Castanera R."/>
            <person name="Culley D."/>
            <person name="Daum C."/>
            <person name="Ezra D."/>
            <person name="Gonzalez J."/>
            <person name="Henrissat B."/>
            <person name="Kuo A."/>
            <person name="Liang C."/>
            <person name="Lipzen A."/>
            <person name="Lutzoni F."/>
            <person name="Magnuson J."/>
            <person name="Mondo S."/>
            <person name="Nolan M."/>
            <person name="Ohm R."/>
            <person name="Pangilinan J."/>
            <person name="Park H.-J."/>
            <person name="Ramirez L."/>
            <person name="Alfaro M."/>
            <person name="Sun H."/>
            <person name="Tritt A."/>
            <person name="Yoshinaga Y."/>
            <person name="Zwiers L.-H."/>
            <person name="Turgeon B."/>
            <person name="Goodwin S."/>
            <person name="Spatafora J."/>
            <person name="Crous P."/>
            <person name="Grigoriev I."/>
        </authorList>
    </citation>
    <scope>NUCLEOTIDE SEQUENCE</scope>
    <source>
        <strain evidence="2">CBS 379.55</strain>
    </source>
</reference>
<dbReference type="RefSeq" id="XP_033656312.1">
    <property type="nucleotide sequence ID" value="XM_033801459.1"/>
</dbReference>
<dbReference type="PANTHER" id="PTHR24413">
    <property type="entry name" value="SPECKLE-TYPE POZ PROTEIN"/>
    <property type="match status" value="1"/>
</dbReference>
<keyword evidence="3" id="KW-1185">Reference proteome</keyword>
<dbReference type="Proteomes" id="UP000800097">
    <property type="component" value="Unassembled WGS sequence"/>
</dbReference>
<protein>
    <recommendedName>
        <fullName evidence="1">BTB domain-containing protein</fullName>
    </recommendedName>
</protein>
<name>A0A6A6JRM6_WESOR</name>
<dbReference type="Pfam" id="PF00651">
    <property type="entry name" value="BTB"/>
    <property type="match status" value="1"/>
</dbReference>
<dbReference type="OrthoDB" id="6359816at2759"/>
<dbReference type="PROSITE" id="PS50097">
    <property type="entry name" value="BTB"/>
    <property type="match status" value="1"/>
</dbReference>
<gene>
    <name evidence="2" type="ORF">EI97DRAFT_465179</name>
</gene>
<accession>A0A6A6JRM6</accession>
<dbReference type="SUPFAM" id="SSF54695">
    <property type="entry name" value="POZ domain"/>
    <property type="match status" value="1"/>
</dbReference>
<dbReference type="InterPro" id="IPR000210">
    <property type="entry name" value="BTB/POZ_dom"/>
</dbReference>
<dbReference type="EMBL" id="ML986487">
    <property type="protein sequence ID" value="KAF2278773.1"/>
    <property type="molecule type" value="Genomic_DNA"/>
</dbReference>
<evidence type="ECO:0000313" key="3">
    <source>
        <dbReference type="Proteomes" id="UP000800097"/>
    </source>
</evidence>
<proteinExistence type="predicted"/>
<organism evidence="2 3">
    <name type="scientific">Westerdykella ornata</name>
    <dbReference type="NCBI Taxonomy" id="318751"/>
    <lineage>
        <taxon>Eukaryota</taxon>
        <taxon>Fungi</taxon>
        <taxon>Dikarya</taxon>
        <taxon>Ascomycota</taxon>
        <taxon>Pezizomycotina</taxon>
        <taxon>Dothideomycetes</taxon>
        <taxon>Pleosporomycetidae</taxon>
        <taxon>Pleosporales</taxon>
        <taxon>Sporormiaceae</taxon>
        <taxon>Westerdykella</taxon>
    </lineage>
</organism>
<dbReference type="CDD" id="cd18186">
    <property type="entry name" value="BTB_POZ_ZBTB_KLHL-like"/>
    <property type="match status" value="1"/>
</dbReference>
<feature type="domain" description="BTB" evidence="1">
    <location>
        <begin position="19"/>
        <end position="90"/>
    </location>
</feature>
<evidence type="ECO:0000259" key="1">
    <source>
        <dbReference type="PROSITE" id="PS50097"/>
    </source>
</evidence>